<organism evidence="16 17">
    <name type="scientific">Streptosporangium lutulentum</name>
    <dbReference type="NCBI Taxonomy" id="1461250"/>
    <lineage>
        <taxon>Bacteria</taxon>
        <taxon>Bacillati</taxon>
        <taxon>Actinomycetota</taxon>
        <taxon>Actinomycetes</taxon>
        <taxon>Streptosporangiales</taxon>
        <taxon>Streptosporangiaceae</taxon>
        <taxon>Streptosporangium</taxon>
    </lineage>
</organism>
<comment type="function">
    <text evidence="2">Catalyzes the transfer of a methyl group from 5-methyltetrahydrofolate to homocysteine resulting in methionine formation.</text>
</comment>
<feature type="compositionally biased region" description="Low complexity" evidence="13">
    <location>
        <begin position="398"/>
        <end position="416"/>
    </location>
</feature>
<dbReference type="Gene3D" id="3.20.20.210">
    <property type="match status" value="2"/>
</dbReference>
<evidence type="ECO:0000256" key="4">
    <source>
        <dbReference type="ARBA" id="ARBA00009553"/>
    </source>
</evidence>
<evidence type="ECO:0000256" key="10">
    <source>
        <dbReference type="ARBA" id="ARBA00022737"/>
    </source>
</evidence>
<evidence type="ECO:0000313" key="17">
    <source>
        <dbReference type="Proteomes" id="UP001225356"/>
    </source>
</evidence>
<comment type="pathway">
    <text evidence="3">Amino-acid biosynthesis; L-methionine biosynthesis via de novo pathway; L-methionine from L-homocysteine (MetE route): step 1/1.</text>
</comment>
<name>A0ABT9QLG0_9ACTN</name>
<proteinExistence type="inferred from homology"/>
<keyword evidence="7" id="KW-0028">Amino-acid biosynthesis</keyword>
<evidence type="ECO:0000256" key="6">
    <source>
        <dbReference type="ARBA" id="ARBA00022603"/>
    </source>
</evidence>
<feature type="region of interest" description="Disordered" evidence="13">
    <location>
        <begin position="398"/>
        <end position="429"/>
    </location>
</feature>
<evidence type="ECO:0000259" key="15">
    <source>
        <dbReference type="Pfam" id="PF08267"/>
    </source>
</evidence>
<evidence type="ECO:0000313" key="16">
    <source>
        <dbReference type="EMBL" id="MDP9847567.1"/>
    </source>
</evidence>
<dbReference type="GO" id="GO:0003871">
    <property type="term" value="F:5-methyltetrahydropteroyltriglutamate-homocysteine S-methyltransferase activity"/>
    <property type="evidence" value="ECO:0007669"/>
    <property type="project" value="UniProtKB-EC"/>
</dbReference>
<evidence type="ECO:0000256" key="5">
    <source>
        <dbReference type="ARBA" id="ARBA00012034"/>
    </source>
</evidence>
<evidence type="ECO:0000256" key="2">
    <source>
        <dbReference type="ARBA" id="ARBA00002777"/>
    </source>
</evidence>
<sequence length="726" mass="77917">MTAVRTSPFPTSTVLGYPRIGPRRELKRALESYWGGRSTSEDLHGVGSGLREESWRRLGTLGLGASPSNTFSYYDQVLDTAMLLGAVPERYRGRSDEDAYFAMARGTEGVAPLRMTKWFDTNYHYIVPEIGVDTVFRLDAAKPLSEVRQARALGVETRPVLVGPVTFLLLSQAAPGGPAGFVPLDRLADVLGVYERLLAALAAEGVAWVQLDEPALVADRTDAELAAVRTAYEWLGSLPDRPSLFVASYFGDLGDALPVLAGTPVEAIGVDLVHGGPGHGGQADGGQGHGGWADGDLSRLDVLAGKIVVAGVVSGRDVWRTDTERALATLLAVRDRVGDVVVSTSCSLLHVPYDADLETDLDPALRRRLAFADQKVAEVVELAGLLASIPRGGTAPPASGAFGAGPSASVASVSGPRRPVPAEGTPVSDVRIEGTPVFDAPVEAPSAREGRSPYAVRAAAQAEHLRLPTLPVTTIGSFPQTGELRAARAAMVAGELDEAGYEHRVRAEIERVVALQERLGLDVLVHGEPERNDMVQYFAEHLDGFAVTRHGWVQSYGSDCPLPKLPCSLESGRPPGGTCARAGSQADQQGHRAVIGAGAPRRPTLRGRQEGQPHPRRLGRGRHRLRLDQPGQAALSGQVARVTTDPRVGRHDGHSPGPDHPRRPSLGRLRRLRDGERQDRHRPRRPCLRPVHPQRPNDRPHQGHTGSQLPQRRRQKAPGPARIFPG</sequence>
<evidence type="ECO:0000256" key="12">
    <source>
        <dbReference type="ARBA" id="ARBA00023167"/>
    </source>
</evidence>
<dbReference type="Pfam" id="PF08267">
    <property type="entry name" value="Meth_synt_1"/>
    <property type="match status" value="1"/>
</dbReference>
<dbReference type="GO" id="GO:0032259">
    <property type="term" value="P:methylation"/>
    <property type="evidence" value="ECO:0007669"/>
    <property type="project" value="UniProtKB-KW"/>
</dbReference>
<dbReference type="InterPro" id="IPR038071">
    <property type="entry name" value="UROD/MetE-like_sf"/>
</dbReference>
<comment type="similarity">
    <text evidence="4">Belongs to the vitamin-B12 independent methionine synthase family.</text>
</comment>
<evidence type="ECO:0000256" key="3">
    <source>
        <dbReference type="ARBA" id="ARBA00004681"/>
    </source>
</evidence>
<evidence type="ECO:0000256" key="11">
    <source>
        <dbReference type="ARBA" id="ARBA00022833"/>
    </source>
</evidence>
<dbReference type="Pfam" id="PF01717">
    <property type="entry name" value="Meth_synt_2"/>
    <property type="match status" value="1"/>
</dbReference>
<dbReference type="SUPFAM" id="SSF51726">
    <property type="entry name" value="UROD/MetE-like"/>
    <property type="match status" value="2"/>
</dbReference>
<dbReference type="NCBIfam" id="NF003556">
    <property type="entry name" value="PRK05222.1"/>
    <property type="match status" value="1"/>
</dbReference>
<dbReference type="CDD" id="cd03312">
    <property type="entry name" value="CIMS_N_terminal_like"/>
    <property type="match status" value="1"/>
</dbReference>
<evidence type="ECO:0000256" key="13">
    <source>
        <dbReference type="SAM" id="MobiDB-lite"/>
    </source>
</evidence>
<evidence type="ECO:0000256" key="9">
    <source>
        <dbReference type="ARBA" id="ARBA00022723"/>
    </source>
</evidence>
<keyword evidence="10" id="KW-0677">Repeat</keyword>
<accession>A0ABT9QLG0</accession>
<evidence type="ECO:0000256" key="1">
    <source>
        <dbReference type="ARBA" id="ARBA00001947"/>
    </source>
</evidence>
<dbReference type="PANTHER" id="PTHR30519">
    <property type="entry name" value="5-METHYLTETRAHYDROPTEROYLTRIGLUTAMATE--HOMOCYSTEINE METHYLTRANSFERASE"/>
    <property type="match status" value="1"/>
</dbReference>
<feature type="compositionally biased region" description="Basic residues" evidence="13">
    <location>
        <begin position="614"/>
        <end position="625"/>
    </location>
</feature>
<keyword evidence="8 16" id="KW-0808">Transferase</keyword>
<dbReference type="InterPro" id="IPR002629">
    <property type="entry name" value="Met_Synth_C/arc"/>
</dbReference>
<feature type="domain" description="Cobalamin-independent methionine synthase MetE N-terminal" evidence="15">
    <location>
        <begin position="12"/>
        <end position="336"/>
    </location>
</feature>
<keyword evidence="11" id="KW-0862">Zinc</keyword>
<reference evidence="16 17" key="1">
    <citation type="submission" date="2023-07" db="EMBL/GenBank/DDBJ databases">
        <title>Sequencing the genomes of 1000 actinobacteria strains.</title>
        <authorList>
            <person name="Klenk H.-P."/>
        </authorList>
    </citation>
    <scope>NUCLEOTIDE SEQUENCE [LARGE SCALE GENOMIC DNA]</scope>
    <source>
        <strain evidence="16 17">DSM 46740</strain>
    </source>
</reference>
<dbReference type="EMBL" id="JAUSQU010000001">
    <property type="protein sequence ID" value="MDP9847567.1"/>
    <property type="molecule type" value="Genomic_DNA"/>
</dbReference>
<feature type="region of interest" description="Disordered" evidence="13">
    <location>
        <begin position="596"/>
        <end position="726"/>
    </location>
</feature>
<keyword evidence="12" id="KW-0486">Methionine biosynthesis</keyword>
<keyword evidence="9" id="KW-0479">Metal-binding</keyword>
<gene>
    <name evidence="16" type="ORF">J2853_006778</name>
</gene>
<keyword evidence="6 16" id="KW-0489">Methyltransferase</keyword>
<comment type="cofactor">
    <cofactor evidence="1">
        <name>Zn(2+)</name>
        <dbReference type="ChEBI" id="CHEBI:29105"/>
    </cofactor>
</comment>
<dbReference type="EC" id="2.1.1.14" evidence="5"/>
<dbReference type="Proteomes" id="UP001225356">
    <property type="component" value="Unassembled WGS sequence"/>
</dbReference>
<feature type="domain" description="Cobalamin-independent methionine synthase MetE C-terminal/archaeal" evidence="14">
    <location>
        <begin position="470"/>
        <end position="562"/>
    </location>
</feature>
<comment type="caution">
    <text evidence="16">The sequence shown here is derived from an EMBL/GenBank/DDBJ whole genome shotgun (WGS) entry which is preliminary data.</text>
</comment>
<evidence type="ECO:0000259" key="14">
    <source>
        <dbReference type="Pfam" id="PF01717"/>
    </source>
</evidence>
<protein>
    <recommendedName>
        <fullName evidence="5">5-methyltetrahydropteroyltriglutamate--homocysteine S-methyltransferase</fullName>
        <ecNumber evidence="5">2.1.1.14</ecNumber>
    </recommendedName>
</protein>
<dbReference type="InterPro" id="IPR013215">
    <property type="entry name" value="Cbl-indep_Met_Synth_N"/>
</dbReference>
<evidence type="ECO:0000256" key="8">
    <source>
        <dbReference type="ARBA" id="ARBA00022679"/>
    </source>
</evidence>
<keyword evidence="17" id="KW-1185">Reference proteome</keyword>
<evidence type="ECO:0000256" key="7">
    <source>
        <dbReference type="ARBA" id="ARBA00022605"/>
    </source>
</evidence>
<feature type="compositionally biased region" description="Basic and acidic residues" evidence="13">
    <location>
        <begin position="647"/>
        <end position="662"/>
    </location>
</feature>